<gene>
    <name evidence="1" type="ORF">L3Q82_026805</name>
</gene>
<keyword evidence="2" id="KW-1185">Reference proteome</keyword>
<sequence length="3439" mass="375575">MSKSSTLKVKNLFKLKSPDKDGKEPKKSSTLRDGAFRSDAVPGSPGALSPGDSATLAGDVFPISPKEKKPRRFLSLRLKRKKSKRKEEGGDLFFPDADDLDSYGSHLHCTLQKIHLVSTGLDPSLLSELPSLHGRDSTRSYDQMSVSTECSFRTESDWDPQSESTSMYSFDMNHPYSPTSPSKFFKNSEEKKGMLDRLSNFFNSKRKKSSSRKHSDSLSDVSSPTSPSSPRSPQSQQDDGIKTPTPFQKDSEPAGPRHAETKSGAECGDTHSQSSTPSSSSMVSLLTDEPELPFADSNSGGSVREVHVSRISTASGERNSGNVTPTSLDLAITTPSSADVSLEQGFAESVVDEVSKRLHVNLEESALKNTEASSEDNVSNQTTLSTIKVPLSKAAEAPKSPNLTSISLASKTTSVKVGEKGHSTTLKGITLGTPLSTSHLVTTQKEDEDSQDTAGAKRGAQVFSWETVTKAWGPSSEKEQAPRGDSPVQLHKAIWVETHLGEEEEWEREGEKEKEIMTEGEEGFRADSPPVLAIPVTVIPEDDSVTQGAADSPSTPAETLPSSGSLPESAISLAPTAGEFQTTSLQPEDPDTGTHSKQSSLQGRRKSRENRVTRKTVNLPSKHKVFAHKVNISPEPSLDGSEPAGEDYSRDSVSKTPDAAEDSPGGELKRAKPLCNLSSQFPCSIVPEENNTTKPAPDFQASKTTTMWISRRPTLSHIIAQTHSDTSTPEPLIKEETDSEASNFDDISADMHRAKSQAVGSGIRGQGTNQATPSKRGAKAAGESRHTTASGAKTPSSAAGSQAKNVTTKAKASTESTKVGTSSDLQPQREHGNDKTVSMLPTSKDQSPSGTSSATGSKSKIPKRSTSDADVKSAVTPDKTSVTDGSGLVVTSKLQKQPKTKESLKSPVTTTKAGRKPSFEEAKGGRALSGDISPTKTTHKTGTKVIKEKSDEDSGSINLVNGMEKDHEESIIKSGHQTEGESLHVKKQGKIHQDNNASVSSKTRLPVSSPTRKRNDDTSHTSGTNYKKTTSGPQDSDRPMTVQKQSPKHQEVAPGKRAGSETPPPLSESPKKGSMLSTKPSKQLSKRSISHEENDTPSMCVSPPPTKQEKTITSRLSKQSDSIKHPKGPVKDSSDPSSPVSKLPTRGQRSSNKLKLQKSSPTESSERMPTPEQEDSNQNTNTETAVKAPESVIADQVKDDASGDRLHLKSPSTGEGEQIIKLTDKQSSTSEIKGKETEELEENITSPTTEGISKIQTTQYKDATITENNYIEVSKVKVPVTDTKAEALPGSVVVSASPPQSPVTDVNNSESESRGGQCETEKKTEVDNTTQQQETLFSPKVCSEDGKERDILETTQLISNMKPDLIQEKGHQEQNSKVLAQDTIPAHEYVTDISAKPVEVDSIHCDVMALSDPESGMPDSVSLKKTNKVTSNEYNTRNSLSVKLASQDQDAEPKDVLLATSTAVPVANSTSSKQQKKLLKDQITNIILENDMLPTSSRDLVKDCEVEGKSKEEVGRKSAGSLGIQTVTVTVCESPKNVENQPDKESLLLAGEFERREKDSKPNEQLNDVAVESAVSNKKEAKPIGDEAEKDITKAEKPTNPPSKENCVQPDSEEEPQTVVIDALEEQKTGAEQARTAVDEDTSSVVSTKQEFEILLKENAECVDKETDLQRTDLAVKNEQELTVPLAKDKDVMENKAIQVDRHTDVGKKSQTPEIKDGSTKTQSAKGTKEESETKDLSMKSLPNENEVTINSEVCNQQDQKSTNVRTQHKDTIKPDKRKSTESEQPNTDIKQVPEHVRTETPEKTSESQNQEIKVVTTKTQSAAGAEGKAETKESPVKTLVNEIVTENANSEVCSQKDQKPPTVKDQQEDITKPYKSKSTKTSKCPKTNLKQEPETALEKIPEGQIQGPKDVSTKTLSAEGAKEKTKTEEALVKTLVNETVAENANSEVCNQQDQKSAIGRDQHDDISKPDNKKSTDSKRPNTDLKQEQESIKSEAPVKISENQIQEPKDVNTKTKTAKGAKGETETKESPIKTLVNEIVSENDKPEVFTQNDQKPSTVKDQQVDITKPDKSKSTETSTCPNTNLKQEPETALDKISHGQIEELKVVSTKTQSAKGDKEKIETKKSPAKNFVIDIVTENANSDVCTQKDQKPLTVKDQQENITKPDKSKSTESKRPNTDIKQEPEMVRTEPSEKTQKVQKPLMTKDEHLEIKKPDKNTDQLTDFKAPNANQVVFRSGQAASKTDKKHTIKDDVSIENKMLRQEDQQAWQESEPIFSKDGPSEKGDGEQKDKSTVPEKVHQNTDVLKNQKDTKEKAQTDRSLKQELRTSNEDKTKNLSDPQKPARSTLSGSLSLSAAAKPSTLSQSTELKKESPSSWLDVEHRQKQKKEHKRRLDTSASEDESLEADDFDDFIRSIKEGGIPFSLPPKRHICKKSSSPPFAMPPIREDHFEKTFDPEEFQFGLRKSDKCFRDPSPAMVIKQKAANREGRTLEKRANDKTMHALRNQMKSLEEVEGKDGVKEGTNIEAGKEEGQNNGEEPEKLTSRLGRMSILSSLLSSPRSSSKTKEEAPSVSNSKLSTNQQQDMASLGKQRIVDSPLPGAKADKEGVKGIDQGPVAGGSIGTVSESPLSPSPGPLPLSFSEIKLPDHLEKYLKKNKREFEASQGSTQTTKTKLSPEGSTVMDQTSIAGVPNVYMGLKGPAGLPPTSNYSQRTSQNGLPTSKTKIPAVRGFHKRPGKIVIHEHAQFGGEAFEMHGDAEDTTTMKLSPVISVRVIRGCWLLYEKPGFQGRIIALEEGPTEHIVNMWAEEGTPTTTDEMGQPVSTAPLVIGSIRLAVRDYSVPHIDLFAEVNGMGRMSSYCDETVEIGSYGIPQTTGSIKVHSGVWLVYTDPGFGGFVGVLEVGEYPCPESWGFPQPFVGSLRPLRMGVISVEHPNEFKALVFEKPNFDGECMEVDGDVYNLQEEPEEEKTDKPDKSKGTLSTVGSIKILGGLWVGYQEADFEGQQYILEEGEYPQCSDWGGSQDGLLSLRPICTDFQSPHVKLFSEPDLNELGLNVDLMGPVPNMEDVSYGVKTQSVNVLGGVWVAFEKPGFSGELYILEKGLYASPEDWGAQNFSISSIQPVFHDTLMGTTKFKVQLYSEPDFQGRLVALEDSTVALDEDFTPRSCKVLAGSWVAYEGAQFTENMYVLEEGEYPNAEAMGFLSSDSTIRSIQTAGHEFSLPSIILFSKVGCRGRRVVLTDGAVNLLQAGLDARIGSVVVEGGMWVLYEGSNYSGRQLLLQPSEVGDLCKFSGWQRIGSLRPLLQKQMYFHLRNKETGCVMSLTGTLDDIQLMRVQAVEETGGLEQVWIYRDGQLTCKLVEDCCLGTTGSLVMAGSRLCVSPERDKDNQLWNITPDGLVHCHLKPELVLEVKGGHQYDKNQVILNTFDERKMGQRWSLEIL</sequence>
<reference evidence="1" key="1">
    <citation type="submission" date="2022-04" db="EMBL/GenBank/DDBJ databases">
        <title>Jade perch genome.</title>
        <authorList>
            <person name="Chao B."/>
        </authorList>
    </citation>
    <scope>NUCLEOTIDE SEQUENCE</scope>
    <source>
        <strain evidence="1">CB-2022</strain>
    </source>
</reference>
<comment type="caution">
    <text evidence="1">The sequence shown here is derived from an EMBL/GenBank/DDBJ whole genome shotgun (WGS) entry which is preliminary data.</text>
</comment>
<dbReference type="Proteomes" id="UP000831701">
    <property type="component" value="Chromosome 9"/>
</dbReference>
<evidence type="ECO:0000313" key="1">
    <source>
        <dbReference type="EMBL" id="KAI3367981.1"/>
    </source>
</evidence>
<proteinExistence type="predicted"/>
<organism evidence="1 2">
    <name type="scientific">Scortum barcoo</name>
    <name type="common">barcoo grunter</name>
    <dbReference type="NCBI Taxonomy" id="214431"/>
    <lineage>
        <taxon>Eukaryota</taxon>
        <taxon>Metazoa</taxon>
        <taxon>Chordata</taxon>
        <taxon>Craniata</taxon>
        <taxon>Vertebrata</taxon>
        <taxon>Euteleostomi</taxon>
        <taxon>Actinopterygii</taxon>
        <taxon>Neopterygii</taxon>
        <taxon>Teleostei</taxon>
        <taxon>Neoteleostei</taxon>
        <taxon>Acanthomorphata</taxon>
        <taxon>Eupercaria</taxon>
        <taxon>Centrarchiformes</taxon>
        <taxon>Terapontoidei</taxon>
        <taxon>Terapontidae</taxon>
        <taxon>Scortum</taxon>
    </lineage>
</organism>
<accession>A0ACB8WJR3</accession>
<name>A0ACB8WJR3_9TELE</name>
<dbReference type="EMBL" id="CM041539">
    <property type="protein sequence ID" value="KAI3367981.1"/>
    <property type="molecule type" value="Genomic_DNA"/>
</dbReference>
<evidence type="ECO:0000313" key="2">
    <source>
        <dbReference type="Proteomes" id="UP000831701"/>
    </source>
</evidence>
<protein>
    <submittedName>
        <fullName evidence="1">Uncharacterized protein</fullName>
    </submittedName>
</protein>